<dbReference type="GO" id="GO:0006950">
    <property type="term" value="P:response to stress"/>
    <property type="evidence" value="ECO:0007669"/>
    <property type="project" value="TreeGrafter"/>
</dbReference>
<protein>
    <submittedName>
        <fullName evidence="2">Transcriptional regulator, MarR family</fullName>
    </submittedName>
</protein>
<dbReference type="PANTHER" id="PTHR33164">
    <property type="entry name" value="TRANSCRIPTIONAL REGULATOR, MARR FAMILY"/>
    <property type="match status" value="1"/>
</dbReference>
<evidence type="ECO:0000313" key="3">
    <source>
        <dbReference type="Proteomes" id="UP000037749"/>
    </source>
</evidence>
<dbReference type="Gene3D" id="1.10.10.10">
    <property type="entry name" value="Winged helix-like DNA-binding domain superfamily/Winged helix DNA-binding domain"/>
    <property type="match status" value="1"/>
</dbReference>
<dbReference type="PATRIC" id="fig|148814.9.peg.39"/>
<dbReference type="AlphaFoldDB" id="A0A0M9DG26"/>
<dbReference type="EMBL" id="JXCZ01000001">
    <property type="protein sequence ID" value="KOY79857.1"/>
    <property type="molecule type" value="Genomic_DNA"/>
</dbReference>
<feature type="domain" description="HTH marR-type" evidence="1">
    <location>
        <begin position="1"/>
        <end position="137"/>
    </location>
</feature>
<dbReference type="PROSITE" id="PS50995">
    <property type="entry name" value="HTH_MARR_2"/>
    <property type="match status" value="1"/>
</dbReference>
<dbReference type="PRINTS" id="PR00598">
    <property type="entry name" value="HTHMARR"/>
</dbReference>
<dbReference type="InterPro" id="IPR036390">
    <property type="entry name" value="WH_DNA-bd_sf"/>
</dbReference>
<dbReference type="InterPro" id="IPR039422">
    <property type="entry name" value="MarR/SlyA-like"/>
</dbReference>
<dbReference type="SMART" id="SM00347">
    <property type="entry name" value="HTH_MARR"/>
    <property type="match status" value="1"/>
</dbReference>
<name>A0A0M9DG26_9LACO</name>
<evidence type="ECO:0000313" key="2">
    <source>
        <dbReference type="EMBL" id="KOY79857.1"/>
    </source>
</evidence>
<sequence>MDDKQIETIRHFNREYTQRLGILQKNVFNSEISWAEARILMEINYLQSPTPIKISNNLELDKSYVSRVIKRLNKLNYVEKTTSEDDKRSKLLVLTPTGRTVVQQLNTHSDEQIQSIVNNLDNEDQEAFYQSINTLNKLLEKGGINHVED</sequence>
<dbReference type="Pfam" id="PF01047">
    <property type="entry name" value="MarR"/>
    <property type="match status" value="1"/>
</dbReference>
<gene>
    <name evidence="2" type="ORF">RZ72_04490</name>
</gene>
<accession>A0A0M9DG26</accession>
<dbReference type="InterPro" id="IPR036388">
    <property type="entry name" value="WH-like_DNA-bd_sf"/>
</dbReference>
<reference evidence="2 3" key="1">
    <citation type="journal article" date="2015" name="Genome Biol. Evol.">
        <title>Functionally Structured Genomes in Lactobacillus kunkeei Colonizing the Honey Crop and Food Products of Honeybees and Stingless Bees.</title>
        <authorList>
            <person name="Tamarit D."/>
            <person name="Ellegaard K.M."/>
            <person name="Wikander J."/>
            <person name="Olofsson T."/>
            <person name="Vasquez A."/>
            <person name="Andersson S.G."/>
        </authorList>
    </citation>
    <scope>NUCLEOTIDE SEQUENCE [LARGE SCALE GENOMIC DNA]</scope>
    <source>
        <strain evidence="2 3">LAla</strain>
    </source>
</reference>
<comment type="caution">
    <text evidence="2">The sequence shown here is derived from an EMBL/GenBank/DDBJ whole genome shotgun (WGS) entry which is preliminary data.</text>
</comment>
<dbReference type="RefSeq" id="WP_053796068.1">
    <property type="nucleotide sequence ID" value="NZ_CP128865.1"/>
</dbReference>
<evidence type="ECO:0000259" key="1">
    <source>
        <dbReference type="PROSITE" id="PS50995"/>
    </source>
</evidence>
<dbReference type="Proteomes" id="UP000037749">
    <property type="component" value="Unassembled WGS sequence"/>
</dbReference>
<dbReference type="GO" id="GO:0003700">
    <property type="term" value="F:DNA-binding transcription factor activity"/>
    <property type="evidence" value="ECO:0007669"/>
    <property type="project" value="InterPro"/>
</dbReference>
<dbReference type="InterPro" id="IPR000835">
    <property type="entry name" value="HTH_MarR-typ"/>
</dbReference>
<dbReference type="SUPFAM" id="SSF46785">
    <property type="entry name" value="Winged helix' DNA-binding domain"/>
    <property type="match status" value="1"/>
</dbReference>
<proteinExistence type="predicted"/>
<dbReference type="PANTHER" id="PTHR33164:SF43">
    <property type="entry name" value="HTH-TYPE TRANSCRIPTIONAL REPRESSOR YETL"/>
    <property type="match status" value="1"/>
</dbReference>
<organism evidence="2 3">
    <name type="scientific">Apilactobacillus kunkeei</name>
    <dbReference type="NCBI Taxonomy" id="148814"/>
    <lineage>
        <taxon>Bacteria</taxon>
        <taxon>Bacillati</taxon>
        <taxon>Bacillota</taxon>
        <taxon>Bacilli</taxon>
        <taxon>Lactobacillales</taxon>
        <taxon>Lactobacillaceae</taxon>
        <taxon>Apilactobacillus</taxon>
    </lineage>
</organism>